<dbReference type="GO" id="GO:0003677">
    <property type="term" value="F:DNA binding"/>
    <property type="evidence" value="ECO:0007669"/>
    <property type="project" value="UniProtKB-KW"/>
</dbReference>
<name>A0A9D4U2D0_ADICA</name>
<evidence type="ECO:0000256" key="7">
    <source>
        <dbReference type="SAM" id="MobiDB-lite"/>
    </source>
</evidence>
<evidence type="ECO:0000256" key="6">
    <source>
        <dbReference type="SAM" id="Coils"/>
    </source>
</evidence>
<keyword evidence="2" id="KW-0805">Transcription regulation</keyword>
<feature type="compositionally biased region" description="Low complexity" evidence="7">
    <location>
        <begin position="21"/>
        <end position="41"/>
    </location>
</feature>
<feature type="compositionally biased region" description="Polar residues" evidence="7">
    <location>
        <begin position="154"/>
        <end position="179"/>
    </location>
</feature>
<comment type="subcellular location">
    <subcellularLocation>
        <location evidence="1">Nucleus</location>
    </subcellularLocation>
</comment>
<feature type="compositionally biased region" description="Basic and acidic residues" evidence="7">
    <location>
        <begin position="377"/>
        <end position="387"/>
    </location>
</feature>
<dbReference type="Pfam" id="PF00170">
    <property type="entry name" value="bZIP_1"/>
    <property type="match status" value="1"/>
</dbReference>
<dbReference type="OrthoDB" id="1435597at2759"/>
<dbReference type="PANTHER" id="PTHR13690:SF124">
    <property type="entry name" value="TRANSCRIPTION FACTOR RF2A"/>
    <property type="match status" value="1"/>
</dbReference>
<dbReference type="PROSITE" id="PS50217">
    <property type="entry name" value="BZIP"/>
    <property type="match status" value="1"/>
</dbReference>
<feature type="compositionally biased region" description="Basic and acidic residues" evidence="7">
    <location>
        <begin position="1"/>
        <end position="13"/>
    </location>
</feature>
<evidence type="ECO:0000256" key="3">
    <source>
        <dbReference type="ARBA" id="ARBA00023125"/>
    </source>
</evidence>
<feature type="compositionally biased region" description="Polar residues" evidence="7">
    <location>
        <begin position="590"/>
        <end position="604"/>
    </location>
</feature>
<dbReference type="GO" id="GO:0003700">
    <property type="term" value="F:DNA-binding transcription factor activity"/>
    <property type="evidence" value="ECO:0007669"/>
    <property type="project" value="InterPro"/>
</dbReference>
<feature type="region of interest" description="Disordered" evidence="7">
    <location>
        <begin position="1"/>
        <end position="41"/>
    </location>
</feature>
<feature type="compositionally biased region" description="Acidic residues" evidence="7">
    <location>
        <begin position="363"/>
        <end position="374"/>
    </location>
</feature>
<dbReference type="FunFam" id="1.20.5.170:FF:000009">
    <property type="entry name" value="probable transcription factor PosF21"/>
    <property type="match status" value="1"/>
</dbReference>
<accession>A0A9D4U2D0</accession>
<keyword evidence="10" id="KW-1185">Reference proteome</keyword>
<dbReference type="InterPro" id="IPR004827">
    <property type="entry name" value="bZIP"/>
</dbReference>
<dbReference type="Gene3D" id="1.20.5.170">
    <property type="match status" value="1"/>
</dbReference>
<feature type="domain" description="BZIP" evidence="8">
    <location>
        <begin position="477"/>
        <end position="540"/>
    </location>
</feature>
<keyword evidence="3" id="KW-0238">DNA-binding</keyword>
<dbReference type="EMBL" id="JABFUD020000024">
    <property type="protein sequence ID" value="KAI5059877.1"/>
    <property type="molecule type" value="Genomic_DNA"/>
</dbReference>
<feature type="region of interest" description="Disordered" evidence="7">
    <location>
        <begin position="590"/>
        <end position="629"/>
    </location>
</feature>
<proteinExistence type="predicted"/>
<evidence type="ECO:0000256" key="5">
    <source>
        <dbReference type="ARBA" id="ARBA00023242"/>
    </source>
</evidence>
<dbReference type="PANTHER" id="PTHR13690">
    <property type="entry name" value="TRANSCRIPTION FACTOR POSF21-RELATED"/>
    <property type="match status" value="1"/>
</dbReference>
<gene>
    <name evidence="9" type="ORF">GOP47_0024297</name>
</gene>
<keyword evidence="5" id="KW-0539">Nucleus</keyword>
<feature type="region of interest" description="Disordered" evidence="7">
    <location>
        <begin position="154"/>
        <end position="202"/>
    </location>
</feature>
<dbReference type="CDD" id="cd14703">
    <property type="entry name" value="bZIP_plant_RF2"/>
    <property type="match status" value="1"/>
</dbReference>
<organism evidence="9 10">
    <name type="scientific">Adiantum capillus-veneris</name>
    <name type="common">Maidenhair fern</name>
    <dbReference type="NCBI Taxonomy" id="13818"/>
    <lineage>
        <taxon>Eukaryota</taxon>
        <taxon>Viridiplantae</taxon>
        <taxon>Streptophyta</taxon>
        <taxon>Embryophyta</taxon>
        <taxon>Tracheophyta</taxon>
        <taxon>Polypodiopsida</taxon>
        <taxon>Polypodiidae</taxon>
        <taxon>Polypodiales</taxon>
        <taxon>Pteridineae</taxon>
        <taxon>Pteridaceae</taxon>
        <taxon>Vittarioideae</taxon>
        <taxon>Adiantum</taxon>
    </lineage>
</organism>
<evidence type="ECO:0000313" key="9">
    <source>
        <dbReference type="EMBL" id="KAI5059877.1"/>
    </source>
</evidence>
<feature type="coiled-coil region" evidence="6">
    <location>
        <begin position="495"/>
        <end position="564"/>
    </location>
</feature>
<dbReference type="SUPFAM" id="SSF57959">
    <property type="entry name" value="Leucine zipper domain"/>
    <property type="match status" value="1"/>
</dbReference>
<dbReference type="SMART" id="SM00338">
    <property type="entry name" value="BRLZ"/>
    <property type="match status" value="1"/>
</dbReference>
<evidence type="ECO:0000256" key="4">
    <source>
        <dbReference type="ARBA" id="ARBA00023163"/>
    </source>
</evidence>
<comment type="caution">
    <text evidence="9">The sequence shown here is derived from an EMBL/GenBank/DDBJ whole genome shotgun (WGS) entry which is preliminary data.</text>
</comment>
<dbReference type="InterPro" id="IPR044759">
    <property type="entry name" value="bZIP_RF2"/>
</dbReference>
<dbReference type="GO" id="GO:0005634">
    <property type="term" value="C:nucleus"/>
    <property type="evidence" value="ECO:0007669"/>
    <property type="project" value="UniProtKB-SubCell"/>
</dbReference>
<dbReference type="InterPro" id="IPR046347">
    <property type="entry name" value="bZIP_sf"/>
</dbReference>
<sequence length="629" mass="69308">MEGTGDSHSELMHRAHTYFEASSRSSSTSSPSSSSVAAAAASVSREDAASPFFNQLQQATFKSQSHNQALPLHQSQHSTYSGLFQQYPLAQDALYHQPRSLMESSTHCRSVSQPSSFFQNLWQSPSFHHGASLPHHDGILTVKTKDEALYVAMSPNSEPSQRVASPSEVSMSEQETSPAPSISGHSIPPLPPLSPSPNAYQLASKKHGTDLNQAPLGQMMQKGHRRSHSEVPFGVSAGKESLLSRPLPFGQSEDSMDDVPLHKLNRSKSSSIKELHRVPGRMAMEVVGEREGEGVDDLFSMYINVDKVENCHNSAIDGQGRADSTKPLKKRGITGAPLLTDHVKTLLPCLEKAKSLQEGSDSDKEESDKEEDSFMGDSHERVIEDGNQKGGTVKEVSGYARHQRSASMDNLTYSMFGGEDAQHSSGASYSRQVRHHHSLSIDESLNTKLNFLNGELDGLDMKKLMADDKLAEIAQMDPKRAKRILANRQSAARSKERKVRYISELERKVQTLQTEATTLSAQLTLMQRDSTGLSNENNELKLRLQSMEQQAQLREALHEALRDEVQRLKIATGHIPGQQALNHQFFQMAHQSPQLASQQANQKHPQPHLQHGVQASSSSLHQSSNSMQS</sequence>
<evidence type="ECO:0000313" key="10">
    <source>
        <dbReference type="Proteomes" id="UP000886520"/>
    </source>
</evidence>
<dbReference type="Proteomes" id="UP000886520">
    <property type="component" value="Chromosome 24"/>
</dbReference>
<feature type="compositionally biased region" description="Low complexity" evidence="7">
    <location>
        <begin position="614"/>
        <end position="629"/>
    </location>
</feature>
<dbReference type="AlphaFoldDB" id="A0A9D4U2D0"/>
<reference evidence="9" key="1">
    <citation type="submission" date="2021-01" db="EMBL/GenBank/DDBJ databases">
        <title>Adiantum capillus-veneris genome.</title>
        <authorList>
            <person name="Fang Y."/>
            <person name="Liao Q."/>
        </authorList>
    </citation>
    <scope>NUCLEOTIDE SEQUENCE</scope>
    <source>
        <strain evidence="9">H3</strain>
        <tissue evidence="9">Leaf</tissue>
    </source>
</reference>
<evidence type="ECO:0000256" key="2">
    <source>
        <dbReference type="ARBA" id="ARBA00023015"/>
    </source>
</evidence>
<keyword evidence="4" id="KW-0804">Transcription</keyword>
<feature type="region of interest" description="Disordered" evidence="7">
    <location>
        <begin position="354"/>
        <end position="392"/>
    </location>
</feature>
<evidence type="ECO:0000259" key="8">
    <source>
        <dbReference type="PROSITE" id="PS50217"/>
    </source>
</evidence>
<protein>
    <recommendedName>
        <fullName evidence="8">BZIP domain-containing protein</fullName>
    </recommendedName>
</protein>
<evidence type="ECO:0000256" key="1">
    <source>
        <dbReference type="ARBA" id="ARBA00004123"/>
    </source>
</evidence>
<keyword evidence="6" id="KW-0175">Coiled coil</keyword>